<proteinExistence type="predicted"/>
<evidence type="ECO:0000313" key="5">
    <source>
        <dbReference type="EMBL" id="KRN19112.1"/>
    </source>
</evidence>
<dbReference type="PRINTS" id="PR00032">
    <property type="entry name" value="HTHARAC"/>
</dbReference>
<dbReference type="InterPro" id="IPR003313">
    <property type="entry name" value="AraC-bd"/>
</dbReference>
<evidence type="ECO:0000313" key="6">
    <source>
        <dbReference type="Proteomes" id="UP000050865"/>
    </source>
</evidence>
<feature type="domain" description="HTH araC/xylS-type" evidence="4">
    <location>
        <begin position="186"/>
        <end position="283"/>
    </location>
</feature>
<name>A0A0R2ERZ5_9LACO</name>
<dbReference type="SMART" id="SM00342">
    <property type="entry name" value="HTH_ARAC"/>
    <property type="match status" value="1"/>
</dbReference>
<accession>A0A0R2ERZ5</accession>
<keyword evidence="6" id="KW-1185">Reference proteome</keyword>
<dbReference type="InterPro" id="IPR009057">
    <property type="entry name" value="Homeodomain-like_sf"/>
</dbReference>
<dbReference type="SUPFAM" id="SSF51215">
    <property type="entry name" value="Regulatory protein AraC"/>
    <property type="match status" value="1"/>
</dbReference>
<dbReference type="EMBL" id="AYZJ01000077">
    <property type="protein sequence ID" value="KRN19112.1"/>
    <property type="molecule type" value="Genomic_DNA"/>
</dbReference>
<comment type="caution">
    <text evidence="5">The sequence shown here is derived from an EMBL/GenBank/DDBJ whole genome shotgun (WGS) entry which is preliminary data.</text>
</comment>
<dbReference type="InterPro" id="IPR037923">
    <property type="entry name" value="HTH-like"/>
</dbReference>
<dbReference type="InterPro" id="IPR018060">
    <property type="entry name" value="HTH_AraC"/>
</dbReference>
<keyword evidence="2" id="KW-0238">DNA-binding</keyword>
<dbReference type="Proteomes" id="UP000050865">
    <property type="component" value="Unassembled WGS sequence"/>
</dbReference>
<sequence length="286" mass="33746">MDYASEVHQVLIPNGFEVEHKITTTHYQRRPHYHDGCEINFCLHDNTDVYVDDKHYHVNSGTVMVFNSQEMHRVFVERGVSYERYYLLFKPEFIELALSEYPDLLMIFYRRPRHFVNVLSLRLVDQSRLSKLFDELIEIYSEPDSSLHGIKVRQKFIELLVFLNEQFSDRDSVTPYQKSPQNELLTNVTKYIKQNLGEDLTLDGVAEHFFTSKSTLIRTFKRHMGLTPYKFITYARIMESRALVLQGLPVHEVAFRVGYKDDSSFIKKFKALQGVSPKRYLATNRK</sequence>
<evidence type="ECO:0000256" key="1">
    <source>
        <dbReference type="ARBA" id="ARBA00023015"/>
    </source>
</evidence>
<dbReference type="Pfam" id="PF12833">
    <property type="entry name" value="HTH_18"/>
    <property type="match status" value="1"/>
</dbReference>
<organism evidence="5 6">
    <name type="scientific">Lacticaseibacillus camelliae DSM 22697 = JCM 13995</name>
    <dbReference type="NCBI Taxonomy" id="1423730"/>
    <lineage>
        <taxon>Bacteria</taxon>
        <taxon>Bacillati</taxon>
        <taxon>Bacillota</taxon>
        <taxon>Bacilli</taxon>
        <taxon>Lactobacillales</taxon>
        <taxon>Lactobacillaceae</taxon>
        <taxon>Lacticaseibacillus</taxon>
    </lineage>
</organism>
<dbReference type="Gene3D" id="1.10.10.60">
    <property type="entry name" value="Homeodomain-like"/>
    <property type="match status" value="1"/>
</dbReference>
<dbReference type="PROSITE" id="PS01124">
    <property type="entry name" value="HTH_ARAC_FAMILY_2"/>
    <property type="match status" value="1"/>
</dbReference>
<dbReference type="InterPro" id="IPR014710">
    <property type="entry name" value="RmlC-like_jellyroll"/>
</dbReference>
<dbReference type="PROSITE" id="PS00041">
    <property type="entry name" value="HTH_ARAC_FAMILY_1"/>
    <property type="match status" value="1"/>
</dbReference>
<evidence type="ECO:0000256" key="3">
    <source>
        <dbReference type="ARBA" id="ARBA00023163"/>
    </source>
</evidence>
<gene>
    <name evidence="5" type="ORF">FC75_GL000211</name>
</gene>
<dbReference type="SUPFAM" id="SSF46689">
    <property type="entry name" value="Homeodomain-like"/>
    <property type="match status" value="2"/>
</dbReference>
<evidence type="ECO:0000259" key="4">
    <source>
        <dbReference type="PROSITE" id="PS01124"/>
    </source>
</evidence>
<dbReference type="RefSeq" id="WP_082623145.1">
    <property type="nucleotide sequence ID" value="NZ_AYZJ01000077.1"/>
</dbReference>
<dbReference type="PATRIC" id="fig|1423730.4.peg.223"/>
<dbReference type="Gene3D" id="2.60.120.10">
    <property type="entry name" value="Jelly Rolls"/>
    <property type="match status" value="1"/>
</dbReference>
<reference evidence="5 6" key="1">
    <citation type="journal article" date="2015" name="Genome Announc.">
        <title>Expanding the biotechnology potential of lactobacilli through comparative genomics of 213 strains and associated genera.</title>
        <authorList>
            <person name="Sun Z."/>
            <person name="Harris H.M."/>
            <person name="McCann A."/>
            <person name="Guo C."/>
            <person name="Argimon S."/>
            <person name="Zhang W."/>
            <person name="Yang X."/>
            <person name="Jeffery I.B."/>
            <person name="Cooney J.C."/>
            <person name="Kagawa T.F."/>
            <person name="Liu W."/>
            <person name="Song Y."/>
            <person name="Salvetti E."/>
            <person name="Wrobel A."/>
            <person name="Rasinkangas P."/>
            <person name="Parkhill J."/>
            <person name="Rea M.C."/>
            <person name="O'Sullivan O."/>
            <person name="Ritari J."/>
            <person name="Douillard F.P."/>
            <person name="Paul Ross R."/>
            <person name="Yang R."/>
            <person name="Briner A.E."/>
            <person name="Felis G.E."/>
            <person name="de Vos W.M."/>
            <person name="Barrangou R."/>
            <person name="Klaenhammer T.R."/>
            <person name="Caufield P.W."/>
            <person name="Cui Y."/>
            <person name="Zhang H."/>
            <person name="O'Toole P.W."/>
        </authorList>
    </citation>
    <scope>NUCLEOTIDE SEQUENCE [LARGE SCALE GENOMIC DNA]</scope>
    <source>
        <strain evidence="5 6">DSM 22697</strain>
    </source>
</reference>
<dbReference type="PANTHER" id="PTHR43280:SF2">
    <property type="entry name" value="HTH-TYPE TRANSCRIPTIONAL REGULATOR EXSA"/>
    <property type="match status" value="1"/>
</dbReference>
<keyword evidence="1" id="KW-0805">Transcription regulation</keyword>
<dbReference type="GO" id="GO:0003700">
    <property type="term" value="F:DNA-binding transcription factor activity"/>
    <property type="evidence" value="ECO:0007669"/>
    <property type="project" value="InterPro"/>
</dbReference>
<dbReference type="InterPro" id="IPR018062">
    <property type="entry name" value="HTH_AraC-typ_CS"/>
</dbReference>
<dbReference type="Pfam" id="PF02311">
    <property type="entry name" value="AraC_binding"/>
    <property type="match status" value="1"/>
</dbReference>
<dbReference type="PANTHER" id="PTHR43280">
    <property type="entry name" value="ARAC-FAMILY TRANSCRIPTIONAL REGULATOR"/>
    <property type="match status" value="1"/>
</dbReference>
<dbReference type="InterPro" id="IPR020449">
    <property type="entry name" value="Tscrpt_reg_AraC-type_HTH"/>
</dbReference>
<keyword evidence="3" id="KW-0804">Transcription</keyword>
<dbReference type="STRING" id="1423730.FC75_GL000211"/>
<evidence type="ECO:0000256" key="2">
    <source>
        <dbReference type="ARBA" id="ARBA00023125"/>
    </source>
</evidence>
<dbReference type="AlphaFoldDB" id="A0A0R2ERZ5"/>
<protein>
    <recommendedName>
        <fullName evidence="4">HTH araC/xylS-type domain-containing protein</fullName>
    </recommendedName>
</protein>
<dbReference type="GO" id="GO:0043565">
    <property type="term" value="F:sequence-specific DNA binding"/>
    <property type="evidence" value="ECO:0007669"/>
    <property type="project" value="InterPro"/>
</dbReference>